<dbReference type="EMBL" id="FPHC01000064">
    <property type="protein sequence ID" value="SFV61575.1"/>
    <property type="molecule type" value="Genomic_DNA"/>
</dbReference>
<evidence type="ECO:0000256" key="9">
    <source>
        <dbReference type="ARBA" id="ARBA00049893"/>
    </source>
</evidence>
<evidence type="ECO:0000313" key="10">
    <source>
        <dbReference type="EMBL" id="SFV61575.1"/>
    </source>
</evidence>
<organism evidence="10">
    <name type="scientific">hydrothermal vent metagenome</name>
    <dbReference type="NCBI Taxonomy" id="652676"/>
    <lineage>
        <taxon>unclassified sequences</taxon>
        <taxon>metagenomes</taxon>
        <taxon>ecological metagenomes</taxon>
    </lineage>
</organism>
<comment type="catalytic activity">
    <reaction evidence="1">
        <text>inosine + phosphate = alpha-D-ribose 1-phosphate + hypoxanthine</text>
        <dbReference type="Rhea" id="RHEA:27646"/>
        <dbReference type="ChEBI" id="CHEBI:17368"/>
        <dbReference type="ChEBI" id="CHEBI:17596"/>
        <dbReference type="ChEBI" id="CHEBI:43474"/>
        <dbReference type="ChEBI" id="CHEBI:57720"/>
        <dbReference type="EC" id="2.4.2.1"/>
    </reaction>
    <physiologicalReaction direction="left-to-right" evidence="1">
        <dbReference type="Rhea" id="RHEA:27647"/>
    </physiologicalReaction>
</comment>
<dbReference type="NCBIfam" id="TIGR00726">
    <property type="entry name" value="peptidoglycan editing factor PgeF"/>
    <property type="match status" value="1"/>
</dbReference>
<dbReference type="GO" id="GO:0016787">
    <property type="term" value="F:hydrolase activity"/>
    <property type="evidence" value="ECO:0007669"/>
    <property type="project" value="UniProtKB-KW"/>
</dbReference>
<gene>
    <name evidence="10" type="ORF">MNB_SV-6-996</name>
</gene>
<comment type="catalytic activity">
    <reaction evidence="7">
        <text>adenosine + H2O + H(+) = inosine + NH4(+)</text>
        <dbReference type="Rhea" id="RHEA:24408"/>
        <dbReference type="ChEBI" id="CHEBI:15377"/>
        <dbReference type="ChEBI" id="CHEBI:15378"/>
        <dbReference type="ChEBI" id="CHEBI:16335"/>
        <dbReference type="ChEBI" id="CHEBI:17596"/>
        <dbReference type="ChEBI" id="CHEBI:28938"/>
        <dbReference type="EC" id="3.5.4.4"/>
    </reaction>
    <physiologicalReaction direction="left-to-right" evidence="7">
        <dbReference type="Rhea" id="RHEA:24409"/>
    </physiologicalReaction>
</comment>
<dbReference type="PANTHER" id="PTHR30616:SF2">
    <property type="entry name" value="PURINE NUCLEOSIDE PHOSPHORYLASE LACC1"/>
    <property type="match status" value="1"/>
</dbReference>
<comment type="similarity">
    <text evidence="2">Belongs to the purine nucleoside phosphorylase YfiH/LACC1 family.</text>
</comment>
<dbReference type="GO" id="GO:0017061">
    <property type="term" value="F:S-methyl-5-thioadenosine phosphorylase activity"/>
    <property type="evidence" value="ECO:0007669"/>
    <property type="project" value="UniProtKB-EC"/>
</dbReference>
<comment type="catalytic activity">
    <reaction evidence="8">
        <text>adenosine + phosphate = alpha-D-ribose 1-phosphate + adenine</text>
        <dbReference type="Rhea" id="RHEA:27642"/>
        <dbReference type="ChEBI" id="CHEBI:16335"/>
        <dbReference type="ChEBI" id="CHEBI:16708"/>
        <dbReference type="ChEBI" id="CHEBI:43474"/>
        <dbReference type="ChEBI" id="CHEBI:57720"/>
        <dbReference type="EC" id="2.4.2.1"/>
    </reaction>
    <physiologicalReaction direction="left-to-right" evidence="8">
        <dbReference type="Rhea" id="RHEA:27643"/>
    </physiologicalReaction>
</comment>
<dbReference type="SUPFAM" id="SSF64438">
    <property type="entry name" value="CNF1/YfiH-like putative cysteine hydrolases"/>
    <property type="match status" value="1"/>
</dbReference>
<name>A0A1W1C751_9ZZZZ</name>
<reference evidence="10" key="1">
    <citation type="submission" date="2016-10" db="EMBL/GenBank/DDBJ databases">
        <authorList>
            <person name="de Groot N.N."/>
        </authorList>
    </citation>
    <scope>NUCLEOTIDE SEQUENCE</scope>
</reference>
<evidence type="ECO:0000256" key="7">
    <source>
        <dbReference type="ARBA" id="ARBA00047989"/>
    </source>
</evidence>
<dbReference type="InterPro" id="IPR011324">
    <property type="entry name" value="Cytotoxic_necrot_fac-like_cat"/>
</dbReference>
<evidence type="ECO:0000256" key="4">
    <source>
        <dbReference type="ARBA" id="ARBA00022723"/>
    </source>
</evidence>
<keyword evidence="4" id="KW-0479">Metal-binding</keyword>
<dbReference type="Pfam" id="PF02578">
    <property type="entry name" value="Cu-oxidase_4"/>
    <property type="match status" value="1"/>
</dbReference>
<evidence type="ECO:0000256" key="6">
    <source>
        <dbReference type="ARBA" id="ARBA00022833"/>
    </source>
</evidence>
<evidence type="ECO:0000256" key="2">
    <source>
        <dbReference type="ARBA" id="ARBA00007353"/>
    </source>
</evidence>
<evidence type="ECO:0000256" key="1">
    <source>
        <dbReference type="ARBA" id="ARBA00000553"/>
    </source>
</evidence>
<dbReference type="PANTHER" id="PTHR30616">
    <property type="entry name" value="UNCHARACTERIZED PROTEIN YFIH"/>
    <property type="match status" value="1"/>
</dbReference>
<sequence>MKSFYYFDILSKEPRVIHAITKKSIGEPYEMSLALHTGEDNQKIVSNRWSIAKSILSLDSMDRYKFIVANQTHSNHIQIIDSDTSLGWENWESAVDDCDALVTDRKNTIVTIMTADCVPILLYDPIKEVVAAIHAGWRGAESQIVLKTIESMVDRFDTDPSDIIAAVAPSIGKCCYEVGIDVAQYFMSYPDALEEIGGGKYMLDLPMVIRMQLLTIGVREESIEMSGICTACSVDEFFSYRREQGCSGRFMSMIGMVDS</sequence>
<dbReference type="GO" id="GO:0005507">
    <property type="term" value="F:copper ion binding"/>
    <property type="evidence" value="ECO:0007669"/>
    <property type="project" value="TreeGrafter"/>
</dbReference>
<comment type="catalytic activity">
    <reaction evidence="9">
        <text>S-methyl-5'-thioadenosine + phosphate = 5-(methylsulfanyl)-alpha-D-ribose 1-phosphate + adenine</text>
        <dbReference type="Rhea" id="RHEA:11852"/>
        <dbReference type="ChEBI" id="CHEBI:16708"/>
        <dbReference type="ChEBI" id="CHEBI:17509"/>
        <dbReference type="ChEBI" id="CHEBI:43474"/>
        <dbReference type="ChEBI" id="CHEBI:58533"/>
        <dbReference type="EC" id="2.4.2.28"/>
    </reaction>
    <physiologicalReaction direction="left-to-right" evidence="9">
        <dbReference type="Rhea" id="RHEA:11853"/>
    </physiologicalReaction>
</comment>
<proteinExistence type="inferred from homology"/>
<accession>A0A1W1C751</accession>
<keyword evidence="3" id="KW-0808">Transferase</keyword>
<dbReference type="InterPro" id="IPR038371">
    <property type="entry name" value="Cu_polyphenol_OxRdtase_sf"/>
</dbReference>
<evidence type="ECO:0000256" key="8">
    <source>
        <dbReference type="ARBA" id="ARBA00048968"/>
    </source>
</evidence>
<dbReference type="InterPro" id="IPR003730">
    <property type="entry name" value="Cu_polyphenol_OxRdtase"/>
</dbReference>
<dbReference type="Gene3D" id="3.60.140.10">
    <property type="entry name" value="CNF1/YfiH-like putative cysteine hydrolases"/>
    <property type="match status" value="1"/>
</dbReference>
<keyword evidence="5" id="KW-0378">Hydrolase</keyword>
<keyword evidence="6" id="KW-0862">Zinc</keyword>
<evidence type="ECO:0000256" key="3">
    <source>
        <dbReference type="ARBA" id="ARBA00022679"/>
    </source>
</evidence>
<dbReference type="AlphaFoldDB" id="A0A1W1C751"/>
<dbReference type="CDD" id="cd16833">
    <property type="entry name" value="YfiH"/>
    <property type="match status" value="1"/>
</dbReference>
<evidence type="ECO:0000256" key="5">
    <source>
        <dbReference type="ARBA" id="ARBA00022801"/>
    </source>
</evidence>
<protein>
    <submittedName>
        <fullName evidence="10">COG1496: Uncharacterized conserved protein</fullName>
    </submittedName>
</protein>